<dbReference type="NCBIfam" id="NF006124">
    <property type="entry name" value="PRK08268.1"/>
    <property type="match status" value="1"/>
</dbReference>
<proteinExistence type="predicted"/>
<protein>
    <submittedName>
        <fullName evidence="4">NADP oxidoreductase coenzyme F420-dependent family protein</fullName>
    </submittedName>
</protein>
<feature type="domain" description="3-hydroxyacyl-CoA dehydrogenase NAD binding" evidence="3">
    <location>
        <begin position="12"/>
        <end position="189"/>
    </location>
</feature>
<dbReference type="InterPro" id="IPR013328">
    <property type="entry name" value="6PGD_dom2"/>
</dbReference>
<evidence type="ECO:0000313" key="5">
    <source>
        <dbReference type="Proteomes" id="UP000216345"/>
    </source>
</evidence>
<evidence type="ECO:0000313" key="4">
    <source>
        <dbReference type="EMBL" id="OYR15303.1"/>
    </source>
</evidence>
<feature type="domain" description="3-hydroxyacyl-CoA dehydrogenase C-terminal" evidence="2">
    <location>
        <begin position="414"/>
        <end position="494"/>
    </location>
</feature>
<dbReference type="InterPro" id="IPR036291">
    <property type="entry name" value="NAD(P)-bd_dom_sf"/>
</dbReference>
<reference evidence="4 5" key="1">
    <citation type="submission" date="2017-07" db="EMBL/GenBank/DDBJ databases">
        <title>Phylogenetic study on the rhizospheric bacterium Ochrobactrum sp. A44.</title>
        <authorList>
            <person name="Krzyzanowska D.M."/>
            <person name="Ossowicki A."/>
            <person name="Rajewska M."/>
            <person name="Maciag T."/>
            <person name="Kaczynski Z."/>
            <person name="Czerwicka M."/>
            <person name="Jafra S."/>
        </authorList>
    </citation>
    <scope>NUCLEOTIDE SEQUENCE [LARGE SCALE GENOMIC DNA]</scope>
    <source>
        <strain evidence="4 5">PR17</strain>
    </source>
</reference>
<dbReference type="Pfam" id="PF02737">
    <property type="entry name" value="3HCDH_N"/>
    <property type="match status" value="1"/>
</dbReference>
<dbReference type="GO" id="GO:0070403">
    <property type="term" value="F:NAD+ binding"/>
    <property type="evidence" value="ECO:0007669"/>
    <property type="project" value="InterPro"/>
</dbReference>
<dbReference type="PANTHER" id="PTHR48075:SF5">
    <property type="entry name" value="3-HYDROXYBUTYRYL-COA DEHYDROGENASE"/>
    <property type="match status" value="1"/>
</dbReference>
<accession>A0A256FKD2</accession>
<dbReference type="Gene3D" id="3.40.50.720">
    <property type="entry name" value="NAD(P)-binding Rossmann-like Domain"/>
    <property type="match status" value="1"/>
</dbReference>
<evidence type="ECO:0000259" key="3">
    <source>
        <dbReference type="Pfam" id="PF02737"/>
    </source>
</evidence>
<dbReference type="GO" id="GO:0006631">
    <property type="term" value="P:fatty acid metabolic process"/>
    <property type="evidence" value="ECO:0007669"/>
    <property type="project" value="InterPro"/>
</dbReference>
<organism evidence="4 5">
    <name type="scientific">Brucella rhizosphaerae</name>
    <dbReference type="NCBI Taxonomy" id="571254"/>
    <lineage>
        <taxon>Bacteria</taxon>
        <taxon>Pseudomonadati</taxon>
        <taxon>Pseudomonadota</taxon>
        <taxon>Alphaproteobacteria</taxon>
        <taxon>Hyphomicrobiales</taxon>
        <taxon>Brucellaceae</taxon>
        <taxon>Brucella/Ochrobactrum group</taxon>
        <taxon>Brucella</taxon>
    </lineage>
</organism>
<dbReference type="Proteomes" id="UP000216345">
    <property type="component" value="Unassembled WGS sequence"/>
</dbReference>
<dbReference type="FunFam" id="3.40.50.720:FF:000009">
    <property type="entry name" value="Fatty oxidation complex, alpha subunit"/>
    <property type="match status" value="1"/>
</dbReference>
<dbReference type="PANTHER" id="PTHR48075">
    <property type="entry name" value="3-HYDROXYACYL-COA DEHYDROGENASE FAMILY PROTEIN"/>
    <property type="match status" value="1"/>
</dbReference>
<name>A0A256FKD2_9HYPH</name>
<dbReference type="Pfam" id="PF00725">
    <property type="entry name" value="3HCDH"/>
    <property type="match status" value="2"/>
</dbReference>
<dbReference type="InterPro" id="IPR006108">
    <property type="entry name" value="3HC_DH_C"/>
</dbReference>
<feature type="domain" description="3-hydroxyacyl-CoA dehydrogenase C-terminal" evidence="2">
    <location>
        <begin position="192"/>
        <end position="289"/>
    </location>
</feature>
<sequence length="502" mass="53937">MMSQRFGPINVVGIVGAGIMGTGIAEAMAAADLKVYLFDQLPGKAEAAKQELSKRLYSRVERGKIEASKAAGILDLIVSIDAFNDLASTDLVIEAIVEDLAVKRELIASLEAHLSPQTIIATNTSSLSVTAIAGKAENPQRIAGFHFFNPVPLMRVVEVIKGALTDDAVLECLKELADRIGHRPVMAADTPGFIVNHAGRAYGTEALAMIRENIADFTTIDAILRDAAGFRMGPFELLDLTGLDVSHPVMEAIYGQYYQEPRYRPSVLTRQRLDAGLLGRKSGRGFYDYSDDSKPVAANNTQGSLPKSVTIIGDTPEKALHKVAGLAGVQISDDASSSALVLIGLIGDDLTSTIVREGLDAANVIGFDPLFGIDKHRTLVASPGARDDTRVQAVALAQSDGVKASLVEDTCGTVCQRVLAMIVNIAADIVHQNIASADDLDAAVRLGLGYPYGPLEWGDRIGADMIVRVLDRIHERTGDPRYRASLWLRRRAELKLPLAEYN</sequence>
<dbReference type="AlphaFoldDB" id="A0A256FKD2"/>
<gene>
    <name evidence="4" type="ORF">CEV32_4575</name>
</gene>
<dbReference type="SUPFAM" id="SSF48179">
    <property type="entry name" value="6-phosphogluconate dehydrogenase C-terminal domain-like"/>
    <property type="match status" value="2"/>
</dbReference>
<keyword evidence="5" id="KW-1185">Reference proteome</keyword>
<keyword evidence="1" id="KW-0560">Oxidoreductase</keyword>
<dbReference type="EMBL" id="NNRK01000025">
    <property type="protein sequence ID" value="OYR15303.1"/>
    <property type="molecule type" value="Genomic_DNA"/>
</dbReference>
<dbReference type="GO" id="GO:0016616">
    <property type="term" value="F:oxidoreductase activity, acting on the CH-OH group of donors, NAD or NADP as acceptor"/>
    <property type="evidence" value="ECO:0007669"/>
    <property type="project" value="InterPro"/>
</dbReference>
<dbReference type="Gene3D" id="1.10.1040.10">
    <property type="entry name" value="N-(1-d-carboxylethyl)-l-norvaline Dehydrogenase, domain 2"/>
    <property type="match status" value="2"/>
</dbReference>
<dbReference type="InterPro" id="IPR006176">
    <property type="entry name" value="3-OHacyl-CoA_DH_NAD-bd"/>
</dbReference>
<evidence type="ECO:0000256" key="1">
    <source>
        <dbReference type="ARBA" id="ARBA00023002"/>
    </source>
</evidence>
<evidence type="ECO:0000259" key="2">
    <source>
        <dbReference type="Pfam" id="PF00725"/>
    </source>
</evidence>
<dbReference type="InterPro" id="IPR008927">
    <property type="entry name" value="6-PGluconate_DH-like_C_sf"/>
</dbReference>
<dbReference type="SUPFAM" id="SSF51735">
    <property type="entry name" value="NAD(P)-binding Rossmann-fold domains"/>
    <property type="match status" value="1"/>
</dbReference>
<comment type="caution">
    <text evidence="4">The sequence shown here is derived from an EMBL/GenBank/DDBJ whole genome shotgun (WGS) entry which is preliminary data.</text>
</comment>